<dbReference type="GO" id="GO:0015627">
    <property type="term" value="C:type II protein secretion system complex"/>
    <property type="evidence" value="ECO:0007669"/>
    <property type="project" value="TreeGrafter"/>
</dbReference>
<evidence type="ECO:0000259" key="2">
    <source>
        <dbReference type="SMART" id="SM00278"/>
    </source>
</evidence>
<keyword evidence="1" id="KW-0812">Transmembrane</keyword>
<proteinExistence type="predicted"/>
<dbReference type="InterPro" id="IPR051675">
    <property type="entry name" value="Endo/Exo/Phosphatase_dom_1"/>
</dbReference>
<dbReference type="InterPro" id="IPR003583">
    <property type="entry name" value="Hlx-hairpin-Hlx_DNA-bd_motif"/>
</dbReference>
<protein>
    <recommendedName>
        <fullName evidence="2">Helix-hairpin-helix DNA-binding motif class 1 domain-containing protein</fullName>
    </recommendedName>
</protein>
<dbReference type="SMART" id="SM00278">
    <property type="entry name" value="HhH1"/>
    <property type="match status" value="2"/>
</dbReference>
<name>A0A1F5HZI3_9BACT</name>
<dbReference type="STRING" id="1797729.A3A60_03250"/>
<dbReference type="Proteomes" id="UP000179227">
    <property type="component" value="Unassembled WGS sequence"/>
</dbReference>
<dbReference type="Gene3D" id="1.10.150.320">
    <property type="entry name" value="Photosystem II 12 kDa extrinsic protein"/>
    <property type="match status" value="1"/>
</dbReference>
<evidence type="ECO:0000313" key="4">
    <source>
        <dbReference type="Proteomes" id="UP000179227"/>
    </source>
</evidence>
<feature type="transmembrane region" description="Helical" evidence="1">
    <location>
        <begin position="22"/>
        <end position="45"/>
    </location>
</feature>
<accession>A0A1F5HZI3</accession>
<dbReference type="GO" id="GO:0003677">
    <property type="term" value="F:DNA binding"/>
    <property type="evidence" value="ECO:0007669"/>
    <property type="project" value="InterPro"/>
</dbReference>
<dbReference type="PANTHER" id="PTHR21180:SF32">
    <property type="entry name" value="ENDONUCLEASE_EXONUCLEASE_PHOSPHATASE FAMILY DOMAIN-CONTAINING PROTEIN 1"/>
    <property type="match status" value="1"/>
</dbReference>
<dbReference type="PANTHER" id="PTHR21180">
    <property type="entry name" value="ENDONUCLEASE/EXONUCLEASE/PHOSPHATASE FAMILY DOMAIN-CONTAINING PROTEIN 1"/>
    <property type="match status" value="1"/>
</dbReference>
<evidence type="ECO:0000256" key="1">
    <source>
        <dbReference type="SAM" id="Phobius"/>
    </source>
</evidence>
<dbReference type="SUPFAM" id="SSF81585">
    <property type="entry name" value="PsbU/PolX domain-like"/>
    <property type="match status" value="1"/>
</dbReference>
<dbReference type="GO" id="GO:0015628">
    <property type="term" value="P:protein secretion by the type II secretion system"/>
    <property type="evidence" value="ECO:0007669"/>
    <property type="project" value="TreeGrafter"/>
</dbReference>
<reference evidence="3 4" key="1">
    <citation type="journal article" date="2016" name="Nat. Commun.">
        <title>Thousands of microbial genomes shed light on interconnected biogeochemical processes in an aquifer system.</title>
        <authorList>
            <person name="Anantharaman K."/>
            <person name="Brown C.T."/>
            <person name="Hug L.A."/>
            <person name="Sharon I."/>
            <person name="Castelle C.J."/>
            <person name="Probst A.J."/>
            <person name="Thomas B.C."/>
            <person name="Singh A."/>
            <person name="Wilkins M.J."/>
            <person name="Karaoz U."/>
            <person name="Brodie E.L."/>
            <person name="Williams K.H."/>
            <person name="Hubbard S.S."/>
            <person name="Banfield J.F."/>
        </authorList>
    </citation>
    <scope>NUCLEOTIDE SEQUENCE [LARGE SCALE GENOMIC DNA]</scope>
</reference>
<keyword evidence="1" id="KW-0472">Membrane</keyword>
<dbReference type="GO" id="GO:0006281">
    <property type="term" value="P:DNA repair"/>
    <property type="evidence" value="ECO:0007669"/>
    <property type="project" value="InterPro"/>
</dbReference>
<sequence length="207" mass="21113">MDNIEQDGLNPPNFAHLFHNKFNLVVAGLIAFGIILLGIGGWFFASQNKGSGEDIKIISGEGIQTGGEIMVHVDGAVNKPGVYKLAAGSRVNDVIAAAGGLTGVANSTKINLAAKVSDGQKVHILGVNDTVSSGSGGQVSGVDDTVSVQGISINSASESELDTLPGVGPVTAGKIIGGRPYASLDELVSKKAVGKATFEKIKNFISL</sequence>
<evidence type="ECO:0000313" key="3">
    <source>
        <dbReference type="EMBL" id="OGE09503.1"/>
    </source>
</evidence>
<dbReference type="EMBL" id="MFBS01000019">
    <property type="protein sequence ID" value="OGE09503.1"/>
    <property type="molecule type" value="Genomic_DNA"/>
</dbReference>
<feature type="domain" description="Helix-hairpin-helix DNA-binding motif class 1" evidence="2">
    <location>
        <begin position="159"/>
        <end position="178"/>
    </location>
</feature>
<comment type="caution">
    <text evidence="3">The sequence shown here is derived from an EMBL/GenBank/DDBJ whole genome shotgun (WGS) entry which is preliminary data.</text>
</comment>
<dbReference type="Pfam" id="PF10531">
    <property type="entry name" value="SLBB"/>
    <property type="match status" value="1"/>
</dbReference>
<feature type="domain" description="Helix-hairpin-helix DNA-binding motif class 1" evidence="2">
    <location>
        <begin position="185"/>
        <end position="204"/>
    </location>
</feature>
<dbReference type="AlphaFoldDB" id="A0A1F5HZI3"/>
<gene>
    <name evidence="3" type="ORF">A3A60_03250</name>
</gene>
<keyword evidence="1" id="KW-1133">Transmembrane helix</keyword>
<dbReference type="Pfam" id="PF12836">
    <property type="entry name" value="HHH_3"/>
    <property type="match status" value="1"/>
</dbReference>
<dbReference type="InterPro" id="IPR019554">
    <property type="entry name" value="Soluble_ligand-bd"/>
</dbReference>
<dbReference type="SUPFAM" id="SSF142984">
    <property type="entry name" value="Nqo1 middle domain-like"/>
    <property type="match status" value="1"/>
</dbReference>
<organism evidence="3 4">
    <name type="scientific">Candidatus Curtissbacteria bacterium RIFCSPLOWO2_01_FULL_42_26</name>
    <dbReference type="NCBI Taxonomy" id="1797729"/>
    <lineage>
        <taxon>Bacteria</taxon>
        <taxon>Candidatus Curtissiibacteriota</taxon>
    </lineage>
</organism>